<feature type="compositionally biased region" description="Basic and acidic residues" evidence="1">
    <location>
        <begin position="304"/>
        <end position="315"/>
    </location>
</feature>
<dbReference type="SUPFAM" id="SSF52949">
    <property type="entry name" value="Macro domain-like"/>
    <property type="match status" value="1"/>
</dbReference>
<keyword evidence="4" id="KW-1185">Reference proteome</keyword>
<comment type="caution">
    <text evidence="3">The sequence shown here is derived from an EMBL/GenBank/DDBJ whole genome shotgun (WGS) entry which is preliminary data.</text>
</comment>
<dbReference type="InterPro" id="IPR012664">
    <property type="entry name" value="CHP02452"/>
</dbReference>
<feature type="compositionally biased region" description="Basic and acidic residues" evidence="1">
    <location>
        <begin position="455"/>
        <end position="465"/>
    </location>
</feature>
<dbReference type="EMBL" id="JAPFFF010000009">
    <property type="protein sequence ID" value="KAK8881810.1"/>
    <property type="molecule type" value="Genomic_DNA"/>
</dbReference>
<feature type="region of interest" description="Disordered" evidence="1">
    <location>
        <begin position="227"/>
        <end position="250"/>
    </location>
</feature>
<evidence type="ECO:0000313" key="3">
    <source>
        <dbReference type="EMBL" id="KAK8881810.1"/>
    </source>
</evidence>
<evidence type="ECO:0000313" key="4">
    <source>
        <dbReference type="Proteomes" id="UP001470230"/>
    </source>
</evidence>
<dbReference type="InterPro" id="IPR043472">
    <property type="entry name" value="Macro_dom-like"/>
</dbReference>
<dbReference type="Proteomes" id="UP001470230">
    <property type="component" value="Unassembled WGS sequence"/>
</dbReference>
<sequence length="472" mass="52671">MKGHKDENDKKKDKLERHDKDKKHEKDEKNDKDDKHDKGGSHNKDESRDKGGNHDQQKKHDKVSHDKDHSRKGKHDDKHKKDLKLSPKQLELYKRCSRMQKIVENQDKTKLYIYKSTDDQEVVNLRQQMANCINTTKFSKNVTDPGSSQPNSAGDCKIIISKDQVIACARNMHKNGLNKIAVMSFASPHDQGGPYKKGIITQETSIVSQTLLLGSLLSPSARPFYISKKSHKDKGKDKDKSGHKSTMDSLNNGIIYSPSVPVITNGGDKLCNSKDVFYIDVISVSPVKLRKKASSTKGGHGKNKHGDKNAKAGHNDKSLQEKIIPIMEKKIRDTIYVAASVKVDGIILGAFGCGSGGNDPQIISKIFKKVLITDGYAGHFKQIIFSVPGNYIPKAFQECFKEYLPKEDNASQEREPVIEEESHGEEESQSINSSYSEEESSKNGNDNVKVPNSDDDGKSDSGKHDDEEEDIC</sequence>
<protein>
    <recommendedName>
        <fullName evidence="2">Microbial-type PARG catalytic domain-containing protein</fullName>
    </recommendedName>
</protein>
<name>A0ABR2JVA5_9EUKA</name>
<feature type="region of interest" description="Disordered" evidence="1">
    <location>
        <begin position="1"/>
        <end position="88"/>
    </location>
</feature>
<dbReference type="Gene3D" id="3.40.220.10">
    <property type="entry name" value="Leucine Aminopeptidase, subunit E, domain 1"/>
    <property type="match status" value="1"/>
</dbReference>
<dbReference type="PANTHER" id="PTHR35596:SF1">
    <property type="entry name" value="MICROBIAL-TYPE PARG CATALYTIC DOMAIN-CONTAINING PROTEIN"/>
    <property type="match status" value="1"/>
</dbReference>
<organism evidence="3 4">
    <name type="scientific">Tritrichomonas musculus</name>
    <dbReference type="NCBI Taxonomy" id="1915356"/>
    <lineage>
        <taxon>Eukaryota</taxon>
        <taxon>Metamonada</taxon>
        <taxon>Parabasalia</taxon>
        <taxon>Tritrichomonadida</taxon>
        <taxon>Tritrichomonadidae</taxon>
        <taxon>Tritrichomonas</taxon>
    </lineage>
</organism>
<evidence type="ECO:0000256" key="1">
    <source>
        <dbReference type="SAM" id="MobiDB-lite"/>
    </source>
</evidence>
<feature type="compositionally biased region" description="Basic and acidic residues" evidence="1">
    <location>
        <begin position="1"/>
        <end position="85"/>
    </location>
</feature>
<feature type="domain" description="Microbial-type PARG catalytic" evidence="2">
    <location>
        <begin position="117"/>
        <end position="263"/>
    </location>
</feature>
<reference evidence="3 4" key="1">
    <citation type="submission" date="2024-04" db="EMBL/GenBank/DDBJ databases">
        <title>Tritrichomonas musculus Genome.</title>
        <authorList>
            <person name="Alves-Ferreira E."/>
            <person name="Grigg M."/>
            <person name="Lorenzi H."/>
            <person name="Galac M."/>
        </authorList>
    </citation>
    <scope>NUCLEOTIDE SEQUENCE [LARGE SCALE GENOMIC DNA]</scope>
    <source>
        <strain evidence="3 4">EAF2021</strain>
    </source>
</reference>
<feature type="compositionally biased region" description="Basic and acidic residues" evidence="1">
    <location>
        <begin position="234"/>
        <end position="246"/>
    </location>
</feature>
<gene>
    <name evidence="3" type="ORF">M9Y10_044446</name>
</gene>
<feature type="region of interest" description="Disordered" evidence="1">
    <location>
        <begin position="291"/>
        <end position="315"/>
    </location>
</feature>
<feature type="compositionally biased region" description="Basic and acidic residues" evidence="1">
    <location>
        <begin position="407"/>
        <end position="421"/>
    </location>
</feature>
<dbReference type="NCBIfam" id="TIGR02452">
    <property type="entry name" value="TIGR02452 family protein"/>
    <property type="match status" value="1"/>
</dbReference>
<dbReference type="InterPro" id="IPR019261">
    <property type="entry name" value="PARG_cat_microbial"/>
</dbReference>
<accession>A0ABR2JVA5</accession>
<feature type="compositionally biased region" description="Basic residues" evidence="1">
    <location>
        <begin position="291"/>
        <end position="303"/>
    </location>
</feature>
<dbReference type="PANTHER" id="PTHR35596">
    <property type="entry name" value="DUF2263 DOMAIN-CONTAINING PROTEIN"/>
    <property type="match status" value="1"/>
</dbReference>
<proteinExistence type="predicted"/>
<feature type="region of interest" description="Disordered" evidence="1">
    <location>
        <begin position="407"/>
        <end position="472"/>
    </location>
</feature>
<evidence type="ECO:0000259" key="2">
    <source>
        <dbReference type="Pfam" id="PF10021"/>
    </source>
</evidence>
<dbReference type="Pfam" id="PF10021">
    <property type="entry name" value="PARG_cat_microb"/>
    <property type="match status" value="1"/>
</dbReference>